<dbReference type="AlphaFoldDB" id="A0A6C0J0W2"/>
<dbReference type="GO" id="GO:0005506">
    <property type="term" value="F:iron ion binding"/>
    <property type="evidence" value="ECO:0007669"/>
    <property type="project" value="InterPro"/>
</dbReference>
<reference evidence="7" key="1">
    <citation type="journal article" date="2020" name="Nature">
        <title>Giant virus diversity and host interactions through global metagenomics.</title>
        <authorList>
            <person name="Schulz F."/>
            <person name="Roux S."/>
            <person name="Paez-Espino D."/>
            <person name="Jungbluth S."/>
            <person name="Walsh D.A."/>
            <person name="Denef V.J."/>
            <person name="McMahon K.D."/>
            <person name="Konstantinidis K.T."/>
            <person name="Eloe-Fadrosh E.A."/>
            <person name="Kyrpides N.C."/>
            <person name="Woyke T."/>
        </authorList>
    </citation>
    <scope>NUCLEOTIDE SEQUENCE</scope>
    <source>
        <strain evidence="7">GVMAG-M-3300025652-16</strain>
    </source>
</reference>
<dbReference type="SMART" id="SM00702">
    <property type="entry name" value="P4Hc"/>
    <property type="match status" value="1"/>
</dbReference>
<evidence type="ECO:0000313" key="7">
    <source>
        <dbReference type="EMBL" id="QHT98306.1"/>
    </source>
</evidence>
<keyword evidence="5" id="KW-0408">Iron</keyword>
<protein>
    <recommendedName>
        <fullName evidence="6">Fe2OG dioxygenase domain-containing protein</fullName>
    </recommendedName>
</protein>
<dbReference type="GO" id="GO:0016705">
    <property type="term" value="F:oxidoreductase activity, acting on paired donors, with incorporation or reduction of molecular oxygen"/>
    <property type="evidence" value="ECO:0007669"/>
    <property type="project" value="InterPro"/>
</dbReference>
<organism evidence="7">
    <name type="scientific">viral metagenome</name>
    <dbReference type="NCBI Taxonomy" id="1070528"/>
    <lineage>
        <taxon>unclassified sequences</taxon>
        <taxon>metagenomes</taxon>
        <taxon>organismal metagenomes</taxon>
    </lineage>
</organism>
<keyword evidence="2" id="KW-0479">Metal-binding</keyword>
<keyword evidence="4" id="KW-0560">Oxidoreductase</keyword>
<evidence type="ECO:0000256" key="5">
    <source>
        <dbReference type="ARBA" id="ARBA00023004"/>
    </source>
</evidence>
<dbReference type="EMBL" id="MN740292">
    <property type="protein sequence ID" value="QHT98306.1"/>
    <property type="molecule type" value="Genomic_DNA"/>
</dbReference>
<dbReference type="PROSITE" id="PS51471">
    <property type="entry name" value="FE2OG_OXY"/>
    <property type="match status" value="1"/>
</dbReference>
<sequence length="218" mass="25822">MEFIYECEDVFPVDFCNRVIDKFEKSDLKFKGVTDNDVSFPGWKQSTDLRIYDEPEWVDEEKYFHDMIRKAMEKYKKFLLKMDVDDQVKKQISDHIVMGSYIHPPQIQRTEPGQYYHWHHDQLYPPTGACITYIIYLNDVEKDFGGTTEFSCGKSIQPKAGKIIFFPCTWTYFHRGKTLEKGIKYIATAGLFIEPIRKLCTSRRESEQRKYPFTVSSK</sequence>
<evidence type="ECO:0000256" key="3">
    <source>
        <dbReference type="ARBA" id="ARBA00022964"/>
    </source>
</evidence>
<dbReference type="GO" id="GO:0031418">
    <property type="term" value="F:L-ascorbic acid binding"/>
    <property type="evidence" value="ECO:0007669"/>
    <property type="project" value="InterPro"/>
</dbReference>
<dbReference type="InterPro" id="IPR005123">
    <property type="entry name" value="Oxoglu/Fe-dep_dioxygenase_dom"/>
</dbReference>
<keyword evidence="3" id="KW-0223">Dioxygenase</keyword>
<name>A0A6C0J0W2_9ZZZZ</name>
<evidence type="ECO:0000259" key="6">
    <source>
        <dbReference type="PROSITE" id="PS51471"/>
    </source>
</evidence>
<proteinExistence type="predicted"/>
<dbReference type="InterPro" id="IPR044862">
    <property type="entry name" value="Pro_4_hyd_alph_FE2OG_OXY"/>
</dbReference>
<dbReference type="GO" id="GO:0051213">
    <property type="term" value="F:dioxygenase activity"/>
    <property type="evidence" value="ECO:0007669"/>
    <property type="project" value="UniProtKB-KW"/>
</dbReference>
<feature type="domain" description="Fe2OG dioxygenase" evidence="6">
    <location>
        <begin position="101"/>
        <end position="195"/>
    </location>
</feature>
<dbReference type="PANTHER" id="PTHR10869:SF246">
    <property type="entry name" value="TRANSMEMBRANE PROLYL 4-HYDROXYLASE"/>
    <property type="match status" value="1"/>
</dbReference>
<dbReference type="InterPro" id="IPR045054">
    <property type="entry name" value="P4HA-like"/>
</dbReference>
<evidence type="ECO:0000256" key="2">
    <source>
        <dbReference type="ARBA" id="ARBA00022723"/>
    </source>
</evidence>
<dbReference type="Pfam" id="PF13640">
    <property type="entry name" value="2OG-FeII_Oxy_3"/>
    <property type="match status" value="1"/>
</dbReference>
<comment type="cofactor">
    <cofactor evidence="1">
        <name>L-ascorbate</name>
        <dbReference type="ChEBI" id="CHEBI:38290"/>
    </cofactor>
</comment>
<dbReference type="Gene3D" id="2.60.120.620">
    <property type="entry name" value="q2cbj1_9rhob like domain"/>
    <property type="match status" value="1"/>
</dbReference>
<evidence type="ECO:0000256" key="4">
    <source>
        <dbReference type="ARBA" id="ARBA00023002"/>
    </source>
</evidence>
<evidence type="ECO:0000256" key="1">
    <source>
        <dbReference type="ARBA" id="ARBA00001961"/>
    </source>
</evidence>
<dbReference type="PANTHER" id="PTHR10869">
    <property type="entry name" value="PROLYL 4-HYDROXYLASE ALPHA SUBUNIT"/>
    <property type="match status" value="1"/>
</dbReference>
<accession>A0A6C0J0W2</accession>
<dbReference type="InterPro" id="IPR006620">
    <property type="entry name" value="Pro_4_hyd_alph"/>
</dbReference>